<evidence type="ECO:0000313" key="1">
    <source>
        <dbReference type="EMBL" id="BCS18875.1"/>
    </source>
</evidence>
<dbReference type="GeneID" id="64968880"/>
<reference evidence="1" key="2">
    <citation type="submission" date="2021-02" db="EMBL/GenBank/DDBJ databases">
        <title>Aspergillus puulaauensis MK2 genome sequence.</title>
        <authorList>
            <person name="Futagami T."/>
            <person name="Mori K."/>
            <person name="Kadooka C."/>
            <person name="Tanaka T."/>
        </authorList>
    </citation>
    <scope>NUCLEOTIDE SEQUENCE</scope>
    <source>
        <strain evidence="1">MK2</strain>
    </source>
</reference>
<accession>A0A7R7XCQ1</accession>
<keyword evidence="2" id="KW-1185">Reference proteome</keyword>
<reference evidence="1" key="1">
    <citation type="submission" date="2021-01" db="EMBL/GenBank/DDBJ databases">
        <authorList>
            <consortium name="Aspergillus puulaauensis MK2 genome sequencing consortium"/>
            <person name="Kazuki M."/>
            <person name="Futagami T."/>
        </authorList>
    </citation>
    <scope>NUCLEOTIDE SEQUENCE</scope>
    <source>
        <strain evidence="1">MK2</strain>
    </source>
</reference>
<gene>
    <name evidence="1" type="ORF">APUU_11703A</name>
</gene>
<protein>
    <submittedName>
        <fullName evidence="1">Uncharacterized protein</fullName>
    </submittedName>
</protein>
<dbReference type="OrthoDB" id="5416097at2759"/>
<dbReference type="AlphaFoldDB" id="A0A7R7XCQ1"/>
<evidence type="ECO:0000313" key="2">
    <source>
        <dbReference type="Proteomes" id="UP000654913"/>
    </source>
</evidence>
<proteinExistence type="predicted"/>
<organism evidence="1 2">
    <name type="scientific">Aspergillus puulaauensis</name>
    <dbReference type="NCBI Taxonomy" id="1220207"/>
    <lineage>
        <taxon>Eukaryota</taxon>
        <taxon>Fungi</taxon>
        <taxon>Dikarya</taxon>
        <taxon>Ascomycota</taxon>
        <taxon>Pezizomycotina</taxon>
        <taxon>Eurotiomycetes</taxon>
        <taxon>Eurotiomycetidae</taxon>
        <taxon>Eurotiales</taxon>
        <taxon>Aspergillaceae</taxon>
        <taxon>Aspergillus</taxon>
    </lineage>
</organism>
<dbReference type="RefSeq" id="XP_041551069.1">
    <property type="nucleotide sequence ID" value="XM_041697823.1"/>
</dbReference>
<sequence length="109" mass="12593">MICLRPDLQRAWAEGRFALRPMNLSEDKKTMDLEFHWMPRYDHAYDSTISIVQQPLSTRNIDKVDECFIFRKSGESVVSGNIFKLTTSDPVRLPLPSFDLLEMACTLPV</sequence>
<dbReference type="Proteomes" id="UP000654913">
    <property type="component" value="Chromosome 1"/>
</dbReference>
<name>A0A7R7XCQ1_9EURO</name>
<dbReference type="EMBL" id="AP024443">
    <property type="protein sequence ID" value="BCS18875.1"/>
    <property type="molecule type" value="Genomic_DNA"/>
</dbReference>
<dbReference type="KEGG" id="apuu:APUU_11703A"/>